<dbReference type="AlphaFoldDB" id="A0ABD5V6S6"/>
<evidence type="ECO:0000256" key="4">
    <source>
        <dbReference type="ARBA" id="ARBA00022833"/>
    </source>
</evidence>
<dbReference type="GO" id="GO:0016491">
    <property type="term" value="F:oxidoreductase activity"/>
    <property type="evidence" value="ECO:0007669"/>
    <property type="project" value="UniProtKB-KW"/>
</dbReference>
<keyword evidence="5" id="KW-0560">Oxidoreductase</keyword>
<comment type="similarity">
    <text evidence="2">Belongs to the zinc-containing alcohol dehydrogenase family.</text>
</comment>
<proteinExistence type="inferred from homology"/>
<protein>
    <submittedName>
        <fullName evidence="7">Zinc-binding dehydrogenase</fullName>
    </submittedName>
</protein>
<organism evidence="7 8">
    <name type="scientific">Halalkalicoccus tibetensis</name>
    <dbReference type="NCBI Taxonomy" id="175632"/>
    <lineage>
        <taxon>Archaea</taxon>
        <taxon>Methanobacteriati</taxon>
        <taxon>Methanobacteriota</taxon>
        <taxon>Stenosarchaea group</taxon>
        <taxon>Halobacteria</taxon>
        <taxon>Halobacteriales</taxon>
        <taxon>Halococcaceae</taxon>
        <taxon>Halalkalicoccus</taxon>
    </lineage>
</organism>
<evidence type="ECO:0000313" key="7">
    <source>
        <dbReference type="EMBL" id="MFC6905227.1"/>
    </source>
</evidence>
<dbReference type="Gene3D" id="3.90.180.10">
    <property type="entry name" value="Medium-chain alcohol dehydrogenases, catalytic domain"/>
    <property type="match status" value="2"/>
</dbReference>
<sequence length="336" mass="36206">MTAREVSFRAPGEIRVEERPVPEPGSDEVLVETECSAISPGTELLLYRGEAPEDLPADESIPALSGGLEYPISYGYAAVGRVIEAGEGVEEGWLGERVFAFHPHASHFRIDPADLQPVPEELSAAEAALLPNVEAAVNVAMDAAPIVGERAVVFGQGVLGLLTTGILAQHPLEALYTVDHHPLRRERSRALGADRAFEPGADLRGELTDDHREGADLAVELSGNPAALDAAIEATGYDGRVLVGSWYGNKRAELDLGGWYHRSRIELESTQVSTVAPSLRGRWDKDRRLALAWDRLSGLAADAVLTHRLPVGEAPEAYRLLDEHPEEAIGAVLTYP</sequence>
<dbReference type="PANTHER" id="PTHR43350">
    <property type="entry name" value="NAD-DEPENDENT ALCOHOL DEHYDROGENASE"/>
    <property type="match status" value="1"/>
</dbReference>
<dbReference type="GO" id="GO:0046872">
    <property type="term" value="F:metal ion binding"/>
    <property type="evidence" value="ECO:0007669"/>
    <property type="project" value="UniProtKB-KW"/>
</dbReference>
<dbReference type="InterPro" id="IPR036291">
    <property type="entry name" value="NAD(P)-bd_dom_sf"/>
</dbReference>
<gene>
    <name evidence="7" type="ORF">ACFQGH_08455</name>
</gene>
<keyword evidence="8" id="KW-1185">Reference proteome</keyword>
<name>A0ABD5V6S6_9EURY</name>
<reference evidence="7 8" key="1">
    <citation type="journal article" date="2019" name="Int. J. Syst. Evol. Microbiol.">
        <title>The Global Catalogue of Microorganisms (GCM) 10K type strain sequencing project: providing services to taxonomists for standard genome sequencing and annotation.</title>
        <authorList>
            <consortium name="The Broad Institute Genomics Platform"/>
            <consortium name="The Broad Institute Genome Sequencing Center for Infectious Disease"/>
            <person name="Wu L."/>
            <person name="Ma J."/>
        </authorList>
    </citation>
    <scope>NUCLEOTIDE SEQUENCE [LARGE SCALE GENOMIC DNA]</scope>
    <source>
        <strain evidence="7 8">CGMCC 1.3240</strain>
    </source>
</reference>
<dbReference type="Proteomes" id="UP001596312">
    <property type="component" value="Unassembled WGS sequence"/>
</dbReference>
<dbReference type="PANTHER" id="PTHR43350:SF19">
    <property type="entry name" value="D-GULOSIDE 3-DEHYDROGENASE"/>
    <property type="match status" value="1"/>
</dbReference>
<dbReference type="Pfam" id="PF00107">
    <property type="entry name" value="ADH_zinc_N"/>
    <property type="match status" value="1"/>
</dbReference>
<evidence type="ECO:0000256" key="1">
    <source>
        <dbReference type="ARBA" id="ARBA00001947"/>
    </source>
</evidence>
<comment type="cofactor">
    <cofactor evidence="1">
        <name>Zn(2+)</name>
        <dbReference type="ChEBI" id="CHEBI:29105"/>
    </cofactor>
</comment>
<dbReference type="SUPFAM" id="SSF50129">
    <property type="entry name" value="GroES-like"/>
    <property type="match status" value="1"/>
</dbReference>
<dbReference type="SUPFAM" id="SSF51735">
    <property type="entry name" value="NAD(P)-binding Rossmann-fold domains"/>
    <property type="match status" value="1"/>
</dbReference>
<dbReference type="CDD" id="cd08255">
    <property type="entry name" value="2-desacetyl-2-hydroxyethyl_bacteriochlorophyllide_like"/>
    <property type="match status" value="1"/>
</dbReference>
<feature type="domain" description="Alcohol dehydrogenase-like C-terminal" evidence="6">
    <location>
        <begin position="175"/>
        <end position="255"/>
    </location>
</feature>
<comment type="caution">
    <text evidence="7">The sequence shown here is derived from an EMBL/GenBank/DDBJ whole genome shotgun (WGS) entry which is preliminary data.</text>
</comment>
<evidence type="ECO:0000256" key="3">
    <source>
        <dbReference type="ARBA" id="ARBA00022723"/>
    </source>
</evidence>
<dbReference type="InterPro" id="IPR011032">
    <property type="entry name" value="GroES-like_sf"/>
</dbReference>
<accession>A0ABD5V6S6</accession>
<keyword evidence="3" id="KW-0479">Metal-binding</keyword>
<evidence type="ECO:0000256" key="5">
    <source>
        <dbReference type="ARBA" id="ARBA00023002"/>
    </source>
</evidence>
<dbReference type="RefSeq" id="WP_340603741.1">
    <property type="nucleotide sequence ID" value="NZ_JBBMXV010000002.1"/>
</dbReference>
<dbReference type="Gene3D" id="3.40.50.720">
    <property type="entry name" value="NAD(P)-binding Rossmann-like Domain"/>
    <property type="match status" value="1"/>
</dbReference>
<keyword evidence="4" id="KW-0862">Zinc</keyword>
<dbReference type="InterPro" id="IPR013149">
    <property type="entry name" value="ADH-like_C"/>
</dbReference>
<evidence type="ECO:0000256" key="2">
    <source>
        <dbReference type="ARBA" id="ARBA00008072"/>
    </source>
</evidence>
<evidence type="ECO:0000313" key="8">
    <source>
        <dbReference type="Proteomes" id="UP001596312"/>
    </source>
</evidence>
<dbReference type="EMBL" id="JBHSXQ010000002">
    <property type="protein sequence ID" value="MFC6905227.1"/>
    <property type="molecule type" value="Genomic_DNA"/>
</dbReference>
<evidence type="ECO:0000259" key="6">
    <source>
        <dbReference type="Pfam" id="PF00107"/>
    </source>
</evidence>